<accession>A0A5K7ZFP0</accession>
<feature type="domain" description="AbiEi antitoxin N-terminal" evidence="1">
    <location>
        <begin position="12"/>
        <end position="56"/>
    </location>
</feature>
<evidence type="ECO:0000259" key="1">
    <source>
        <dbReference type="Pfam" id="PF13338"/>
    </source>
</evidence>
<dbReference type="EMBL" id="AP021875">
    <property type="protein sequence ID" value="BBO78533.1"/>
    <property type="molecule type" value="Genomic_DNA"/>
</dbReference>
<dbReference type="KEGG" id="dwd:DSCW_59500"/>
<gene>
    <name evidence="2" type="ORF">DSCW_59500</name>
</gene>
<dbReference type="Pfam" id="PF13338">
    <property type="entry name" value="AbiEi_4"/>
    <property type="match status" value="1"/>
</dbReference>
<name>A0A5K7ZFP0_9BACT</name>
<evidence type="ECO:0000313" key="2">
    <source>
        <dbReference type="EMBL" id="BBO78533.1"/>
    </source>
</evidence>
<dbReference type="AlphaFoldDB" id="A0A5K7ZFP0"/>
<proteinExistence type="predicted"/>
<sequence>MSAVEMKSHFIELFRKNGGQLRMSEAIAAGITRYMLYSLRDKGIIEQVSRGVYRLVELPPMSNPDLVTVSLRFPNAVICLISALSYHNITTQIPHAVSVAVPRQSRVPSLNYPPVQSHRFSNEAYNSGIENHKIDGVSVKIYNPEKTLADCFKFRNKIGMDVVLEALKIYRSRQQYNLERLLEYAKICRVKNIMTPYLEATI</sequence>
<evidence type="ECO:0000313" key="3">
    <source>
        <dbReference type="Proteomes" id="UP000427769"/>
    </source>
</evidence>
<dbReference type="Proteomes" id="UP000427769">
    <property type="component" value="Chromosome"/>
</dbReference>
<protein>
    <submittedName>
        <fullName evidence="2">Transcriptional regulator</fullName>
    </submittedName>
</protein>
<dbReference type="RefSeq" id="WP_231715597.1">
    <property type="nucleotide sequence ID" value="NZ_AP021875.1"/>
</dbReference>
<reference evidence="2 3" key="1">
    <citation type="submission" date="2019-11" db="EMBL/GenBank/DDBJ databases">
        <title>Comparative genomics of hydrocarbon-degrading Desulfosarcina strains.</title>
        <authorList>
            <person name="Watanabe M."/>
            <person name="Kojima H."/>
            <person name="Fukui M."/>
        </authorList>
    </citation>
    <scope>NUCLEOTIDE SEQUENCE [LARGE SCALE GENOMIC DNA]</scope>
    <source>
        <strain evidence="2 3">PP31</strain>
    </source>
</reference>
<dbReference type="InterPro" id="IPR025159">
    <property type="entry name" value="AbiEi_N"/>
</dbReference>
<keyword evidence="3" id="KW-1185">Reference proteome</keyword>
<organism evidence="2 3">
    <name type="scientific">Desulfosarcina widdelii</name>
    <dbReference type="NCBI Taxonomy" id="947919"/>
    <lineage>
        <taxon>Bacteria</taxon>
        <taxon>Pseudomonadati</taxon>
        <taxon>Thermodesulfobacteriota</taxon>
        <taxon>Desulfobacteria</taxon>
        <taxon>Desulfobacterales</taxon>
        <taxon>Desulfosarcinaceae</taxon>
        <taxon>Desulfosarcina</taxon>
    </lineage>
</organism>